<dbReference type="Proteomes" id="UP001165122">
    <property type="component" value="Unassembled WGS sequence"/>
</dbReference>
<evidence type="ECO:0000313" key="3">
    <source>
        <dbReference type="Proteomes" id="UP001165122"/>
    </source>
</evidence>
<gene>
    <name evidence="2" type="ORF">TrLO_g2824</name>
</gene>
<dbReference type="AlphaFoldDB" id="A0A9W7FSI4"/>
<accession>A0A9W7FSI4</accession>
<dbReference type="EMBL" id="BRXW01000280">
    <property type="protein sequence ID" value="GMI17186.1"/>
    <property type="molecule type" value="Genomic_DNA"/>
</dbReference>
<name>A0A9W7FSI4_9STRA</name>
<proteinExistence type="predicted"/>
<feature type="region of interest" description="Disordered" evidence="1">
    <location>
        <begin position="1"/>
        <end position="44"/>
    </location>
</feature>
<protein>
    <submittedName>
        <fullName evidence="2">Uncharacterized protein</fullName>
    </submittedName>
</protein>
<evidence type="ECO:0000256" key="1">
    <source>
        <dbReference type="SAM" id="MobiDB-lite"/>
    </source>
</evidence>
<comment type="caution">
    <text evidence="2">The sequence shown here is derived from an EMBL/GenBank/DDBJ whole genome shotgun (WGS) entry which is preliminary data.</text>
</comment>
<sequence length="66" mass="6897">MSNSVASESKVGHETPKTSRKRGGKDEEDEDGEGIIEGSAAANSTTLVVVDIPEGIDRIGEHAFAN</sequence>
<evidence type="ECO:0000313" key="2">
    <source>
        <dbReference type="EMBL" id="GMI17186.1"/>
    </source>
</evidence>
<keyword evidence="3" id="KW-1185">Reference proteome</keyword>
<organism evidence="2 3">
    <name type="scientific">Triparma laevis f. longispina</name>
    <dbReference type="NCBI Taxonomy" id="1714387"/>
    <lineage>
        <taxon>Eukaryota</taxon>
        <taxon>Sar</taxon>
        <taxon>Stramenopiles</taxon>
        <taxon>Ochrophyta</taxon>
        <taxon>Bolidophyceae</taxon>
        <taxon>Parmales</taxon>
        <taxon>Triparmaceae</taxon>
        <taxon>Triparma</taxon>
    </lineage>
</organism>
<reference evidence="3" key="1">
    <citation type="journal article" date="2023" name="Commun. Biol.">
        <title>Genome analysis of Parmales, the sister group of diatoms, reveals the evolutionary specialization of diatoms from phago-mixotrophs to photoautotrophs.</title>
        <authorList>
            <person name="Ban H."/>
            <person name="Sato S."/>
            <person name="Yoshikawa S."/>
            <person name="Yamada K."/>
            <person name="Nakamura Y."/>
            <person name="Ichinomiya M."/>
            <person name="Sato N."/>
            <person name="Blanc-Mathieu R."/>
            <person name="Endo H."/>
            <person name="Kuwata A."/>
            <person name="Ogata H."/>
        </authorList>
    </citation>
    <scope>NUCLEOTIDE SEQUENCE [LARGE SCALE GENOMIC DNA]</scope>
    <source>
        <strain evidence="3">NIES 3700</strain>
    </source>
</reference>